<keyword evidence="4" id="KW-1003">Cell membrane</keyword>
<keyword evidence="3" id="KW-0813">Transport</keyword>
<dbReference type="InParanoid" id="A0A317ZFR6"/>
<feature type="transmembrane region" description="Helical" evidence="9">
    <location>
        <begin position="337"/>
        <end position="360"/>
    </location>
</feature>
<feature type="compositionally biased region" description="Low complexity" evidence="8">
    <location>
        <begin position="15"/>
        <end position="26"/>
    </location>
</feature>
<evidence type="ECO:0000256" key="8">
    <source>
        <dbReference type="SAM" id="MobiDB-lite"/>
    </source>
</evidence>
<feature type="compositionally biased region" description="Polar residues" evidence="8">
    <location>
        <begin position="1"/>
        <end position="11"/>
    </location>
</feature>
<evidence type="ECO:0000256" key="5">
    <source>
        <dbReference type="ARBA" id="ARBA00022692"/>
    </source>
</evidence>
<comment type="similarity">
    <text evidence="2">Belongs to the autoinducer-2 exporter (AI-2E) (TC 2.A.86) family.</text>
</comment>
<dbReference type="EMBL" id="QHJQ01000004">
    <property type="protein sequence ID" value="PXA04444.1"/>
    <property type="molecule type" value="Genomic_DNA"/>
</dbReference>
<feature type="compositionally biased region" description="Basic and acidic residues" evidence="8">
    <location>
        <begin position="66"/>
        <end position="78"/>
    </location>
</feature>
<dbReference type="GO" id="GO:0055085">
    <property type="term" value="P:transmembrane transport"/>
    <property type="evidence" value="ECO:0007669"/>
    <property type="project" value="TreeGrafter"/>
</dbReference>
<keyword evidence="6 9" id="KW-1133">Transmembrane helix</keyword>
<dbReference type="InterPro" id="IPR002549">
    <property type="entry name" value="AI-2E-like"/>
</dbReference>
<evidence type="ECO:0000256" key="9">
    <source>
        <dbReference type="SAM" id="Phobius"/>
    </source>
</evidence>
<organism evidence="10 11">
    <name type="scientific">Coraliomargarita sinensis</name>
    <dbReference type="NCBI Taxonomy" id="2174842"/>
    <lineage>
        <taxon>Bacteria</taxon>
        <taxon>Pseudomonadati</taxon>
        <taxon>Verrucomicrobiota</taxon>
        <taxon>Opitutia</taxon>
        <taxon>Puniceicoccales</taxon>
        <taxon>Coraliomargaritaceae</taxon>
        <taxon>Coraliomargarita</taxon>
    </lineage>
</organism>
<feature type="compositionally biased region" description="Basic and acidic residues" evidence="8">
    <location>
        <begin position="110"/>
        <end position="120"/>
    </location>
</feature>
<feature type="transmembrane region" description="Helical" evidence="9">
    <location>
        <begin position="178"/>
        <end position="200"/>
    </location>
</feature>
<feature type="transmembrane region" description="Helical" evidence="9">
    <location>
        <begin position="466"/>
        <end position="486"/>
    </location>
</feature>
<dbReference type="Pfam" id="PF01594">
    <property type="entry name" value="AI-2E_transport"/>
    <property type="match status" value="1"/>
</dbReference>
<keyword evidence="11" id="KW-1185">Reference proteome</keyword>
<feature type="transmembrane region" description="Helical" evidence="9">
    <location>
        <begin position="506"/>
        <end position="533"/>
    </location>
</feature>
<evidence type="ECO:0000313" key="10">
    <source>
        <dbReference type="EMBL" id="PXA04444.1"/>
    </source>
</evidence>
<accession>A0A317ZFR6</accession>
<proteinExistence type="inferred from homology"/>
<name>A0A317ZFR6_9BACT</name>
<evidence type="ECO:0008006" key="12">
    <source>
        <dbReference type="Google" id="ProtNLM"/>
    </source>
</evidence>
<comment type="caution">
    <text evidence="10">The sequence shown here is derived from an EMBL/GenBank/DDBJ whole genome shotgun (WGS) entry which is preliminary data.</text>
</comment>
<feature type="compositionally biased region" description="Basic residues" evidence="8">
    <location>
        <begin position="95"/>
        <end position="106"/>
    </location>
</feature>
<keyword evidence="5 9" id="KW-0812">Transmembrane</keyword>
<evidence type="ECO:0000313" key="11">
    <source>
        <dbReference type="Proteomes" id="UP000247099"/>
    </source>
</evidence>
<dbReference type="AlphaFoldDB" id="A0A317ZFR6"/>
<keyword evidence="7 9" id="KW-0472">Membrane</keyword>
<feature type="transmembrane region" description="Helical" evidence="9">
    <location>
        <begin position="245"/>
        <end position="264"/>
    </location>
</feature>
<feature type="transmembrane region" description="Helical" evidence="9">
    <location>
        <begin position="429"/>
        <end position="454"/>
    </location>
</feature>
<feature type="region of interest" description="Disordered" evidence="8">
    <location>
        <begin position="1"/>
        <end position="125"/>
    </location>
</feature>
<comment type="subcellular location">
    <subcellularLocation>
        <location evidence="1">Cell membrane</location>
        <topology evidence="1">Multi-pass membrane protein</topology>
    </subcellularLocation>
</comment>
<evidence type="ECO:0000256" key="3">
    <source>
        <dbReference type="ARBA" id="ARBA00022448"/>
    </source>
</evidence>
<evidence type="ECO:0000256" key="4">
    <source>
        <dbReference type="ARBA" id="ARBA00022475"/>
    </source>
</evidence>
<reference evidence="10 11" key="1">
    <citation type="submission" date="2018-05" db="EMBL/GenBank/DDBJ databases">
        <title>Coraliomargarita sinensis sp. nov., isolated from a marine solar saltern.</title>
        <authorList>
            <person name="Zhou L.Y."/>
        </authorList>
    </citation>
    <scope>NUCLEOTIDE SEQUENCE [LARGE SCALE GENOMIC DNA]</scope>
    <source>
        <strain evidence="10 11">WN38</strain>
    </source>
</reference>
<evidence type="ECO:0000256" key="1">
    <source>
        <dbReference type="ARBA" id="ARBA00004651"/>
    </source>
</evidence>
<dbReference type="PANTHER" id="PTHR21716:SF53">
    <property type="entry name" value="PERMEASE PERM-RELATED"/>
    <property type="match status" value="1"/>
</dbReference>
<feature type="transmembrane region" description="Helical" evidence="9">
    <location>
        <begin position="397"/>
        <end position="423"/>
    </location>
</feature>
<sequence>MTGSSACSTPATRRPISPAPYSIPSAKRTTAAARKSPKTASPSKPIRKREASPARVKKGNVASSPAKDRIKAIQENSKRSLSSLKATWPAPSPRRNSRIKKRKRTPNRNDASRYRSDRDTGGTPVLRITGVPPVSFQFCPDHISQRFPVDFWAFPQLHIHVSDSEATKPFLSPSQKRIIATGCTALAALFLAAAAYLLFALLRDFVGAFQDVLLPLAIAAILATLLRPIISFCESRTRLNRTGGILLLLGLVVLVLLAVGVYAVPPVLHQTGEFLKELPGLLERFLEYLKGLAPSMWQWLKEQLGQPPDVYFQNLLKENSSLIQNTLAKASSSSGPLFGLLGGLFGKIAAYSIIPVYLFFILKGDRNIWKDIDKQLNFLPKERRDDLIFLIKQFSDILIAFFRGQIIIGLLLGLVLAIGFGLVGLKFGIFLGFVLGLLNIIPYLGTMIGLIMALPLAYLQDGGGPTLVGLCLIVFIVGQILTDYVFTPRVMGDKTGMSPMLIIFSVFFWGAALGGILGMILAIPLTAFFLVFWRLAREKYLPALTAKK</sequence>
<protein>
    <recommendedName>
        <fullName evidence="12">AI-2E family transporter</fullName>
    </recommendedName>
</protein>
<evidence type="ECO:0000256" key="7">
    <source>
        <dbReference type="ARBA" id="ARBA00023136"/>
    </source>
</evidence>
<feature type="transmembrane region" description="Helical" evidence="9">
    <location>
        <begin position="212"/>
        <end position="233"/>
    </location>
</feature>
<gene>
    <name evidence="10" type="ORF">DDZ13_07910</name>
</gene>
<dbReference type="GO" id="GO:0005886">
    <property type="term" value="C:plasma membrane"/>
    <property type="evidence" value="ECO:0007669"/>
    <property type="project" value="UniProtKB-SubCell"/>
</dbReference>
<evidence type="ECO:0000256" key="2">
    <source>
        <dbReference type="ARBA" id="ARBA00009773"/>
    </source>
</evidence>
<dbReference type="Proteomes" id="UP000247099">
    <property type="component" value="Unassembled WGS sequence"/>
</dbReference>
<dbReference type="PANTHER" id="PTHR21716">
    <property type="entry name" value="TRANSMEMBRANE PROTEIN"/>
    <property type="match status" value="1"/>
</dbReference>
<evidence type="ECO:0000256" key="6">
    <source>
        <dbReference type="ARBA" id="ARBA00022989"/>
    </source>
</evidence>